<evidence type="ECO:0000313" key="1">
    <source>
        <dbReference type="EMBL" id="SDI95328.1"/>
    </source>
</evidence>
<accession>A0A1G8PSL2</accession>
<name>A0A1G8PSL2_9ACTN</name>
<gene>
    <name evidence="1" type="ORF">SAMN05421869_10812</name>
</gene>
<dbReference type="Proteomes" id="UP000199202">
    <property type="component" value="Unassembled WGS sequence"/>
</dbReference>
<sequence>MYDGGSRTAPGPRTGLMAEAEARWVGVGDADTPTRRSCAADHAGAEQRFEVAVERGPRSDLEGYEVQ</sequence>
<reference evidence="1 2" key="1">
    <citation type="submission" date="2016-10" db="EMBL/GenBank/DDBJ databases">
        <authorList>
            <person name="de Groot N.N."/>
        </authorList>
    </citation>
    <scope>NUCLEOTIDE SEQUENCE [LARGE SCALE GENOMIC DNA]</scope>
    <source>
        <strain evidence="1 2">CGMCC 4.6533</strain>
    </source>
</reference>
<dbReference type="EMBL" id="FNDJ01000008">
    <property type="protein sequence ID" value="SDI95328.1"/>
    <property type="molecule type" value="Genomic_DNA"/>
</dbReference>
<keyword evidence="2" id="KW-1185">Reference proteome</keyword>
<proteinExistence type="predicted"/>
<evidence type="ECO:0000313" key="2">
    <source>
        <dbReference type="Proteomes" id="UP000199202"/>
    </source>
</evidence>
<protein>
    <submittedName>
        <fullName evidence="1">Uncharacterized protein</fullName>
    </submittedName>
</protein>
<dbReference type="AlphaFoldDB" id="A0A1G8PSL2"/>
<organism evidence="1 2">
    <name type="scientific">Nonomuraea jiangxiensis</name>
    <dbReference type="NCBI Taxonomy" id="633440"/>
    <lineage>
        <taxon>Bacteria</taxon>
        <taxon>Bacillati</taxon>
        <taxon>Actinomycetota</taxon>
        <taxon>Actinomycetes</taxon>
        <taxon>Streptosporangiales</taxon>
        <taxon>Streptosporangiaceae</taxon>
        <taxon>Nonomuraea</taxon>
    </lineage>
</organism>